<feature type="transmembrane region" description="Helical" evidence="1">
    <location>
        <begin position="12"/>
        <end position="34"/>
    </location>
</feature>
<name>A0A956RNX3_UNCEI</name>
<protein>
    <submittedName>
        <fullName evidence="2">Tetratricopeptide repeat protein</fullName>
    </submittedName>
</protein>
<accession>A0A956RNX3</accession>
<keyword evidence="1" id="KW-1133">Transmembrane helix</keyword>
<dbReference type="Pfam" id="PF14559">
    <property type="entry name" value="TPR_19"/>
    <property type="match status" value="1"/>
</dbReference>
<dbReference type="SUPFAM" id="SSF48452">
    <property type="entry name" value="TPR-like"/>
    <property type="match status" value="1"/>
</dbReference>
<reference evidence="2" key="1">
    <citation type="submission" date="2020-04" db="EMBL/GenBank/DDBJ databases">
        <authorList>
            <person name="Zhang T."/>
        </authorList>
    </citation>
    <scope>NUCLEOTIDE SEQUENCE</scope>
    <source>
        <strain evidence="2">HKST-UBA01</strain>
    </source>
</reference>
<dbReference type="EMBL" id="JAGQHR010000012">
    <property type="protein sequence ID" value="MCA9726239.1"/>
    <property type="molecule type" value="Genomic_DNA"/>
</dbReference>
<gene>
    <name evidence="2" type="ORF">KC729_01045</name>
</gene>
<dbReference type="InterPro" id="IPR011990">
    <property type="entry name" value="TPR-like_helical_dom_sf"/>
</dbReference>
<sequence length="297" mass="32846">MNATHHPNRHRAGAGVALLMLAGTLFTSGCALFRSGGDGELTARDEPTALQQAIDWATQQASAVPDEPYWPHHLAELYVRSGRGDDAEHALHDALARDPRYAPSLTLLSRLLYQDGRFGEGLELLSSVPIDSFPRGEACVLAADLALHREALGDPEAARRTLEPYRADIDWKELGSVPTYLELRGDDFLDAKVPAERALDAQEDAVNLNNHGIARLLAGDPETARREFQRAHTLDPDLPGPLYNLAIVERFYFFDDKAAQGYFDQYASLSSEDPDGLRLVFQTDAQSRVVRDEEAER</sequence>
<dbReference type="AlphaFoldDB" id="A0A956RNX3"/>
<evidence type="ECO:0000256" key="1">
    <source>
        <dbReference type="SAM" id="Phobius"/>
    </source>
</evidence>
<organism evidence="2 3">
    <name type="scientific">Eiseniibacteriota bacterium</name>
    <dbReference type="NCBI Taxonomy" id="2212470"/>
    <lineage>
        <taxon>Bacteria</taxon>
        <taxon>Candidatus Eiseniibacteriota</taxon>
    </lineage>
</organism>
<keyword evidence="1" id="KW-0472">Membrane</keyword>
<reference evidence="2" key="2">
    <citation type="journal article" date="2021" name="Microbiome">
        <title>Successional dynamics and alternative stable states in a saline activated sludge microbial community over 9 years.</title>
        <authorList>
            <person name="Wang Y."/>
            <person name="Ye J."/>
            <person name="Ju F."/>
            <person name="Liu L."/>
            <person name="Boyd J.A."/>
            <person name="Deng Y."/>
            <person name="Parks D.H."/>
            <person name="Jiang X."/>
            <person name="Yin X."/>
            <person name="Woodcroft B.J."/>
            <person name="Tyson G.W."/>
            <person name="Hugenholtz P."/>
            <person name="Polz M.F."/>
            <person name="Zhang T."/>
        </authorList>
    </citation>
    <scope>NUCLEOTIDE SEQUENCE</scope>
    <source>
        <strain evidence="2">HKST-UBA01</strain>
    </source>
</reference>
<evidence type="ECO:0000313" key="3">
    <source>
        <dbReference type="Proteomes" id="UP000697710"/>
    </source>
</evidence>
<comment type="caution">
    <text evidence="2">The sequence shown here is derived from an EMBL/GenBank/DDBJ whole genome shotgun (WGS) entry which is preliminary data.</text>
</comment>
<proteinExistence type="predicted"/>
<evidence type="ECO:0000313" key="2">
    <source>
        <dbReference type="EMBL" id="MCA9726239.1"/>
    </source>
</evidence>
<dbReference type="Gene3D" id="1.25.40.10">
    <property type="entry name" value="Tetratricopeptide repeat domain"/>
    <property type="match status" value="2"/>
</dbReference>
<dbReference type="Proteomes" id="UP000697710">
    <property type="component" value="Unassembled WGS sequence"/>
</dbReference>
<keyword evidence="1" id="KW-0812">Transmembrane</keyword>